<keyword evidence="11" id="KW-1185">Reference proteome</keyword>
<evidence type="ECO:0000256" key="7">
    <source>
        <dbReference type="PROSITE-ProRule" id="PRU10100"/>
    </source>
</evidence>
<evidence type="ECO:0000256" key="5">
    <source>
        <dbReference type="PIRSR" id="PIRSR001220-2"/>
    </source>
</evidence>
<dbReference type="PROSITE" id="PS51732">
    <property type="entry name" value="ASN_GLN_ASE_3"/>
    <property type="match status" value="1"/>
</dbReference>
<dbReference type="PIRSF" id="PIRSF001220">
    <property type="entry name" value="L-ASNase_gatD"/>
    <property type="match status" value="1"/>
</dbReference>
<dbReference type="CDD" id="cd08963">
    <property type="entry name" value="L-asparaginase_I"/>
    <property type="match status" value="1"/>
</dbReference>
<accession>A0A562PUL9</accession>
<comment type="caution">
    <text evidence="10">The sequence shown here is derived from an EMBL/GenBank/DDBJ whole genome shotgun (WGS) entry which is preliminary data.</text>
</comment>
<dbReference type="Pfam" id="PF17763">
    <property type="entry name" value="Asparaginase_C"/>
    <property type="match status" value="1"/>
</dbReference>
<evidence type="ECO:0000256" key="4">
    <source>
        <dbReference type="PIRSR" id="PIRSR001220-1"/>
    </source>
</evidence>
<name>A0A562PUL9_9PSED</name>
<evidence type="ECO:0000256" key="1">
    <source>
        <dbReference type="ARBA" id="ARBA00010518"/>
    </source>
</evidence>
<dbReference type="AlphaFoldDB" id="A0A562PUL9"/>
<comment type="similarity">
    <text evidence="1">Belongs to the asparaginase 1 family.</text>
</comment>
<feature type="active site" evidence="7">
    <location>
        <position position="107"/>
    </location>
</feature>
<evidence type="ECO:0000259" key="9">
    <source>
        <dbReference type="Pfam" id="PF17763"/>
    </source>
</evidence>
<dbReference type="PANTHER" id="PTHR11707:SF28">
    <property type="entry name" value="60 KDA LYSOPHOSPHOLIPASE"/>
    <property type="match status" value="1"/>
</dbReference>
<dbReference type="InterPro" id="IPR041725">
    <property type="entry name" value="L-asparaginase_I"/>
</dbReference>
<evidence type="ECO:0000256" key="6">
    <source>
        <dbReference type="PROSITE-ProRule" id="PRU10099"/>
    </source>
</evidence>
<dbReference type="Gene3D" id="3.40.50.40">
    <property type="match status" value="1"/>
</dbReference>
<dbReference type="SMART" id="SM00870">
    <property type="entry name" value="Asparaginase"/>
    <property type="match status" value="1"/>
</dbReference>
<dbReference type="PANTHER" id="PTHR11707">
    <property type="entry name" value="L-ASPARAGINASE"/>
    <property type="match status" value="1"/>
</dbReference>
<dbReference type="GO" id="GO:0004067">
    <property type="term" value="F:asparaginase activity"/>
    <property type="evidence" value="ECO:0007669"/>
    <property type="project" value="UniProtKB-UniRule"/>
</dbReference>
<evidence type="ECO:0000313" key="10">
    <source>
        <dbReference type="EMBL" id="TWI47796.1"/>
    </source>
</evidence>
<dbReference type="InterPro" id="IPR027473">
    <property type="entry name" value="L-asparaginase_C"/>
</dbReference>
<dbReference type="InterPro" id="IPR027475">
    <property type="entry name" value="Asparaginase/glutaminase_AS2"/>
</dbReference>
<dbReference type="PRINTS" id="PR00139">
    <property type="entry name" value="ASNGLNASE"/>
</dbReference>
<dbReference type="Gene3D" id="3.40.50.1170">
    <property type="entry name" value="L-asparaginase, N-terminal domain"/>
    <property type="match status" value="1"/>
</dbReference>
<evidence type="ECO:0000256" key="2">
    <source>
        <dbReference type="ARBA" id="ARBA00012920"/>
    </source>
</evidence>
<gene>
    <name evidence="10" type="ORF">IQ22_04308</name>
</gene>
<dbReference type="InterPro" id="IPR020827">
    <property type="entry name" value="Asparaginase/glutaminase_AS1"/>
</dbReference>
<dbReference type="InterPro" id="IPR027474">
    <property type="entry name" value="L-asparaginase_N"/>
</dbReference>
<dbReference type="SUPFAM" id="SSF53774">
    <property type="entry name" value="Glutaminase/Asparaginase"/>
    <property type="match status" value="1"/>
</dbReference>
<reference evidence="10 11" key="1">
    <citation type="journal article" date="2015" name="Stand. Genomic Sci.">
        <title>Genomic Encyclopedia of Bacterial and Archaeal Type Strains, Phase III: the genomes of soil and plant-associated and newly described type strains.</title>
        <authorList>
            <person name="Whitman W.B."/>
            <person name="Woyke T."/>
            <person name="Klenk H.P."/>
            <person name="Zhou Y."/>
            <person name="Lilburn T.G."/>
            <person name="Beck B.J."/>
            <person name="De Vos P."/>
            <person name="Vandamme P."/>
            <person name="Eisen J.A."/>
            <person name="Garrity G."/>
            <person name="Hugenholtz P."/>
            <person name="Kyrpides N.C."/>
        </authorList>
    </citation>
    <scope>NUCLEOTIDE SEQUENCE [LARGE SCALE GENOMIC DNA]</scope>
    <source>
        <strain evidence="10 11">CGMCC 1.6858</strain>
    </source>
</reference>
<feature type="active site" description="O-isoaspartyl threonine intermediate" evidence="4">
    <location>
        <position position="29"/>
    </location>
</feature>
<keyword evidence="3" id="KW-0378">Hydrolase</keyword>
<proteinExistence type="inferred from homology"/>
<feature type="binding site" evidence="5">
    <location>
        <begin position="107"/>
        <end position="108"/>
    </location>
    <ligand>
        <name>substrate</name>
    </ligand>
</feature>
<dbReference type="EC" id="3.5.1.1" evidence="2"/>
<dbReference type="PIRSF" id="PIRSF500176">
    <property type="entry name" value="L_ASNase"/>
    <property type="match status" value="1"/>
</dbReference>
<evidence type="ECO:0000313" key="11">
    <source>
        <dbReference type="Proteomes" id="UP000316905"/>
    </source>
</evidence>
<dbReference type="SFLD" id="SFLDS00057">
    <property type="entry name" value="Glutaminase/Asparaginase"/>
    <property type="match status" value="1"/>
</dbReference>
<dbReference type="Proteomes" id="UP000316905">
    <property type="component" value="Unassembled WGS sequence"/>
</dbReference>
<dbReference type="PROSITE" id="PS00144">
    <property type="entry name" value="ASN_GLN_ASE_1"/>
    <property type="match status" value="1"/>
</dbReference>
<evidence type="ECO:0000259" key="8">
    <source>
        <dbReference type="Pfam" id="PF00710"/>
    </source>
</evidence>
<feature type="binding site" evidence="5">
    <location>
        <position position="75"/>
    </location>
    <ligand>
        <name>substrate</name>
    </ligand>
</feature>
<dbReference type="InterPro" id="IPR037152">
    <property type="entry name" value="L-asparaginase_N_sf"/>
</dbReference>
<dbReference type="InterPro" id="IPR006034">
    <property type="entry name" value="Asparaginase/glutaminase-like"/>
</dbReference>
<feature type="domain" description="L-asparaginase N-terminal" evidence="8">
    <location>
        <begin position="20"/>
        <end position="190"/>
    </location>
</feature>
<dbReference type="PROSITE" id="PS00917">
    <property type="entry name" value="ASN_GLN_ASE_2"/>
    <property type="match status" value="1"/>
</dbReference>
<dbReference type="FunFam" id="3.40.50.40:FF:000001">
    <property type="entry name" value="L-asparaginase 1"/>
    <property type="match status" value="1"/>
</dbReference>
<protein>
    <recommendedName>
        <fullName evidence="2">asparaginase</fullName>
        <ecNumber evidence="2">3.5.1.1</ecNumber>
    </recommendedName>
</protein>
<dbReference type="InterPro" id="IPR036152">
    <property type="entry name" value="Asp/glu_Ase-like_sf"/>
</dbReference>
<dbReference type="EMBL" id="VLKY01000023">
    <property type="protein sequence ID" value="TWI47796.1"/>
    <property type="molecule type" value="Genomic_DNA"/>
</dbReference>
<feature type="domain" description="Asparaginase/glutaminase C-terminal" evidence="9">
    <location>
        <begin position="217"/>
        <end position="330"/>
    </location>
</feature>
<sequence>MENRAGTYPGKGKEMTTSPRLMVLYTGGTIGMQATEQGLSPASGFDVRMRHFLSQKPGRALPEWHFRELLPLMDSANMTPAYWLKLSAAILEAADQGYTGVLVLHGTDTLAYTAAAMSFHLLGLNIPVILTGSMLPPGVADTDAWENLDGALQTLAAGAPAGVHVYFHGELLHGARCSKIRSAGRHPFQCLTRQRSTTGRVSLPATLLARQSKAVADVAVLPLFPGISARHVQAMVAAGVRGLVLECYGSGTGPSDDEAFLASLRGAHSQGLVIVAVTQCHEGGVELDIYEAGSRLRTVGVVSGGGMTREAALAKLQVLLGLGLSQMDIAYWLEQDLCGERGH</sequence>
<feature type="active site" evidence="6">
    <location>
        <position position="29"/>
    </location>
</feature>
<dbReference type="Pfam" id="PF00710">
    <property type="entry name" value="Asparaginase"/>
    <property type="match status" value="1"/>
</dbReference>
<dbReference type="InterPro" id="IPR040919">
    <property type="entry name" value="Asparaginase_C"/>
</dbReference>
<evidence type="ECO:0000256" key="3">
    <source>
        <dbReference type="ARBA" id="ARBA00022801"/>
    </source>
</evidence>
<dbReference type="GO" id="GO:0009066">
    <property type="term" value="P:aspartate family amino acid metabolic process"/>
    <property type="evidence" value="ECO:0007669"/>
    <property type="project" value="UniProtKB-ARBA"/>
</dbReference>
<organism evidence="10 11">
    <name type="scientific">Pseudomonas duriflava</name>
    <dbReference type="NCBI Taxonomy" id="459528"/>
    <lineage>
        <taxon>Bacteria</taxon>
        <taxon>Pseudomonadati</taxon>
        <taxon>Pseudomonadota</taxon>
        <taxon>Gammaproteobacteria</taxon>
        <taxon>Pseudomonadales</taxon>
        <taxon>Pseudomonadaceae</taxon>
        <taxon>Pseudomonas</taxon>
    </lineage>
</organism>
<dbReference type="GO" id="GO:0005829">
    <property type="term" value="C:cytosol"/>
    <property type="evidence" value="ECO:0007669"/>
    <property type="project" value="TreeGrafter"/>
</dbReference>